<reference evidence="2 3" key="1">
    <citation type="submission" date="2019-05" db="EMBL/GenBank/DDBJ databases">
        <title>Emergence of the Ug99 lineage of the wheat stem rust pathogen through somatic hybridization.</title>
        <authorList>
            <person name="Li F."/>
            <person name="Upadhyaya N.M."/>
            <person name="Sperschneider J."/>
            <person name="Matny O."/>
            <person name="Nguyen-Phuc H."/>
            <person name="Mago R."/>
            <person name="Raley C."/>
            <person name="Miller M.E."/>
            <person name="Silverstein K.A.T."/>
            <person name="Henningsen E."/>
            <person name="Hirsch C.D."/>
            <person name="Visser B."/>
            <person name="Pretorius Z.A."/>
            <person name="Steffenson B.J."/>
            <person name="Schwessinger B."/>
            <person name="Dodds P.N."/>
            <person name="Figueroa M."/>
        </authorList>
    </citation>
    <scope>NUCLEOTIDE SEQUENCE [LARGE SCALE GENOMIC DNA]</scope>
    <source>
        <strain evidence="2">21-0</strain>
    </source>
</reference>
<sequence>MADDHRTELKPGHKPYPKPATTLSRTGRSTPIENLLRTAIKKQQASDATDALRRKVGKTFANMTGANQGTSGTLSKGKGPARSESPEETTFQPRITDKPATASSSSNWRRTDAPPHISDANVTMQLLAKLKAQRDADQICHDREDARLQQSVMSCGGLELETLHMDPLDPQETPWLSFIVGSLGFTPDRCKRPLGNRSLALERPPDPQIQLGTALRPSFDELHPPRPLDPDGSSETVWSGPQILGFSSGTALRPSD</sequence>
<gene>
    <name evidence="2" type="ORF">PGT21_010555</name>
</gene>
<feature type="region of interest" description="Disordered" evidence="1">
    <location>
        <begin position="1"/>
        <end position="117"/>
    </location>
</feature>
<organism evidence="2 3">
    <name type="scientific">Puccinia graminis f. sp. tritici</name>
    <dbReference type="NCBI Taxonomy" id="56615"/>
    <lineage>
        <taxon>Eukaryota</taxon>
        <taxon>Fungi</taxon>
        <taxon>Dikarya</taxon>
        <taxon>Basidiomycota</taxon>
        <taxon>Pucciniomycotina</taxon>
        <taxon>Pucciniomycetes</taxon>
        <taxon>Pucciniales</taxon>
        <taxon>Pucciniaceae</taxon>
        <taxon>Puccinia</taxon>
    </lineage>
</organism>
<dbReference type="OrthoDB" id="10510810at2759"/>
<accession>A0A5B0MEP9</accession>
<feature type="compositionally biased region" description="Polar residues" evidence="1">
    <location>
        <begin position="21"/>
        <end position="32"/>
    </location>
</feature>
<evidence type="ECO:0000313" key="3">
    <source>
        <dbReference type="Proteomes" id="UP000324748"/>
    </source>
</evidence>
<feature type="region of interest" description="Disordered" evidence="1">
    <location>
        <begin position="196"/>
        <end position="256"/>
    </location>
</feature>
<name>A0A5B0MEP9_PUCGR</name>
<keyword evidence="3" id="KW-1185">Reference proteome</keyword>
<feature type="compositionally biased region" description="Basic and acidic residues" evidence="1">
    <location>
        <begin position="218"/>
        <end position="229"/>
    </location>
</feature>
<feature type="compositionally biased region" description="Polar residues" evidence="1">
    <location>
        <begin position="61"/>
        <end position="74"/>
    </location>
</feature>
<dbReference type="EMBL" id="VSWC01000157">
    <property type="protein sequence ID" value="KAA1074576.1"/>
    <property type="molecule type" value="Genomic_DNA"/>
</dbReference>
<comment type="caution">
    <text evidence="2">The sequence shown here is derived from an EMBL/GenBank/DDBJ whole genome shotgun (WGS) entry which is preliminary data.</text>
</comment>
<proteinExistence type="predicted"/>
<dbReference type="AlphaFoldDB" id="A0A5B0MEP9"/>
<evidence type="ECO:0000256" key="1">
    <source>
        <dbReference type="SAM" id="MobiDB-lite"/>
    </source>
</evidence>
<dbReference type="Proteomes" id="UP000324748">
    <property type="component" value="Unassembled WGS sequence"/>
</dbReference>
<feature type="compositionally biased region" description="Polar residues" evidence="1">
    <location>
        <begin position="233"/>
        <end position="250"/>
    </location>
</feature>
<protein>
    <submittedName>
        <fullName evidence="2">Uncharacterized protein</fullName>
    </submittedName>
</protein>
<feature type="compositionally biased region" description="Basic and acidic residues" evidence="1">
    <location>
        <begin position="1"/>
        <end position="11"/>
    </location>
</feature>
<evidence type="ECO:0000313" key="2">
    <source>
        <dbReference type="EMBL" id="KAA1074576.1"/>
    </source>
</evidence>